<evidence type="ECO:0000259" key="10">
    <source>
        <dbReference type="Pfam" id="PF00535"/>
    </source>
</evidence>
<dbReference type="SUPFAM" id="SSF53448">
    <property type="entry name" value="Nucleotide-diphospho-sugar transferases"/>
    <property type="match status" value="1"/>
</dbReference>
<dbReference type="GO" id="GO:0005886">
    <property type="term" value="C:plasma membrane"/>
    <property type="evidence" value="ECO:0007669"/>
    <property type="project" value="UniProtKB-SubCell"/>
</dbReference>
<keyword evidence="5" id="KW-0472">Membrane</keyword>
<dbReference type="AlphaFoldDB" id="A0A931CAR1"/>
<evidence type="ECO:0000256" key="4">
    <source>
        <dbReference type="ARBA" id="ARBA00022679"/>
    </source>
</evidence>
<comment type="caution">
    <text evidence="11">The sequence shown here is derived from an EMBL/GenBank/DDBJ whole genome shotgun (WGS) entry which is preliminary data.</text>
</comment>
<dbReference type="PANTHER" id="PTHR43646">
    <property type="entry name" value="GLYCOSYLTRANSFERASE"/>
    <property type="match status" value="1"/>
</dbReference>
<keyword evidence="3" id="KW-0328">Glycosyltransferase</keyword>
<comment type="similarity">
    <text evidence="8">Belongs to the glycosyltransferase 2 family. CrtQ subfamily.</text>
</comment>
<keyword evidence="4" id="KW-0808">Transferase</keyword>
<keyword evidence="2" id="KW-1003">Cell membrane</keyword>
<evidence type="ECO:0000256" key="3">
    <source>
        <dbReference type="ARBA" id="ARBA00022676"/>
    </source>
</evidence>
<accession>A0A931CAR1</accession>
<evidence type="ECO:0000256" key="2">
    <source>
        <dbReference type="ARBA" id="ARBA00022475"/>
    </source>
</evidence>
<protein>
    <recommendedName>
        <fullName evidence="9">4,4'-diaponeurosporenoate glycosyltransferase</fullName>
    </recommendedName>
</protein>
<evidence type="ECO:0000256" key="9">
    <source>
        <dbReference type="ARBA" id="ARBA00040345"/>
    </source>
</evidence>
<evidence type="ECO:0000313" key="11">
    <source>
        <dbReference type="EMBL" id="MBG0563932.1"/>
    </source>
</evidence>
<comment type="subcellular location">
    <subcellularLocation>
        <location evidence="1">Cell membrane</location>
    </subcellularLocation>
</comment>
<evidence type="ECO:0000256" key="7">
    <source>
        <dbReference type="ARBA" id="ARBA00037904"/>
    </source>
</evidence>
<sequence length="280" mass="30358">MISVVIPAHNEAPVIGRLLRGLLAGASPGELQVVVVPNGCTDDTERTAAAFGDPVLVVPLENSGKYAALRAGDSRATGTEVIYLDADVELTADDARHLAASLRQPGVLAAAPERVVATGRSSWPVRWYYDIWQELPVVRDGLFGRGVIAVSPEGRQRLHELPDVMGDDLAASVAFTAAERRVVRDARVVVHPPRTLADLIRRRVRSVTATTQLQQARPGTVDSARTSRADLLGILRRRPAAAPKLAMFLAVTAVCRWRARRPIRSGDFTTWLRDESSRAA</sequence>
<keyword evidence="12" id="KW-1185">Reference proteome</keyword>
<reference evidence="11" key="1">
    <citation type="submission" date="2020-11" db="EMBL/GenBank/DDBJ databases">
        <title>Isolation and identification of active actinomycetes.</title>
        <authorList>
            <person name="Sun X."/>
        </authorList>
    </citation>
    <scope>NUCLEOTIDE SEQUENCE</scope>
    <source>
        <strain evidence="11">NEAU-A11</strain>
    </source>
</reference>
<dbReference type="Proteomes" id="UP000598146">
    <property type="component" value="Unassembled WGS sequence"/>
</dbReference>
<dbReference type="GO" id="GO:0016757">
    <property type="term" value="F:glycosyltransferase activity"/>
    <property type="evidence" value="ECO:0007669"/>
    <property type="project" value="UniProtKB-KW"/>
</dbReference>
<comment type="function">
    <text evidence="6">Catalyzes the glycosylation of 4,4'-diaponeurosporenoate, i.e. the esterification of glucose at the C1'' position with the carboxyl group of 4,4'-diaponeurosporenic acid, to form glycosyl-4,4'-diaponeurosporenoate. This is a step in the biosynthesis of staphyloxanthin, an orange pigment present in most staphylococci strains.</text>
</comment>
<dbReference type="RefSeq" id="WP_196415703.1">
    <property type="nucleotide sequence ID" value="NZ_JADQTO010000009.1"/>
</dbReference>
<feature type="domain" description="Glycosyltransferase 2-like" evidence="10">
    <location>
        <begin position="3"/>
        <end position="119"/>
    </location>
</feature>
<comment type="pathway">
    <text evidence="7">Carotenoid biosynthesis; staphyloxanthin biosynthesis; staphyloxanthin from farnesyl diphosphate: step 4/5.</text>
</comment>
<dbReference type="PANTHER" id="PTHR43646:SF2">
    <property type="entry name" value="GLYCOSYLTRANSFERASE 2-LIKE DOMAIN-CONTAINING PROTEIN"/>
    <property type="match status" value="1"/>
</dbReference>
<organism evidence="11 12">
    <name type="scientific">Actinoplanes aureus</name>
    <dbReference type="NCBI Taxonomy" id="2792083"/>
    <lineage>
        <taxon>Bacteria</taxon>
        <taxon>Bacillati</taxon>
        <taxon>Actinomycetota</taxon>
        <taxon>Actinomycetes</taxon>
        <taxon>Micromonosporales</taxon>
        <taxon>Micromonosporaceae</taxon>
        <taxon>Actinoplanes</taxon>
    </lineage>
</organism>
<name>A0A931CAR1_9ACTN</name>
<evidence type="ECO:0000256" key="1">
    <source>
        <dbReference type="ARBA" id="ARBA00004236"/>
    </source>
</evidence>
<dbReference type="InterPro" id="IPR001173">
    <property type="entry name" value="Glyco_trans_2-like"/>
</dbReference>
<proteinExistence type="inferred from homology"/>
<dbReference type="EMBL" id="JADQTO010000009">
    <property type="protein sequence ID" value="MBG0563932.1"/>
    <property type="molecule type" value="Genomic_DNA"/>
</dbReference>
<dbReference type="Gene3D" id="3.90.550.10">
    <property type="entry name" value="Spore Coat Polysaccharide Biosynthesis Protein SpsA, Chain A"/>
    <property type="match status" value="1"/>
</dbReference>
<evidence type="ECO:0000313" key="12">
    <source>
        <dbReference type="Proteomes" id="UP000598146"/>
    </source>
</evidence>
<dbReference type="InterPro" id="IPR029044">
    <property type="entry name" value="Nucleotide-diphossugar_trans"/>
</dbReference>
<gene>
    <name evidence="11" type="ORF">I4J89_21025</name>
</gene>
<dbReference type="Pfam" id="PF00535">
    <property type="entry name" value="Glycos_transf_2"/>
    <property type="match status" value="1"/>
</dbReference>
<evidence type="ECO:0000256" key="6">
    <source>
        <dbReference type="ARBA" id="ARBA00037281"/>
    </source>
</evidence>
<evidence type="ECO:0000256" key="8">
    <source>
        <dbReference type="ARBA" id="ARBA00038120"/>
    </source>
</evidence>
<evidence type="ECO:0000256" key="5">
    <source>
        <dbReference type="ARBA" id="ARBA00023136"/>
    </source>
</evidence>